<feature type="compositionally biased region" description="Polar residues" evidence="1">
    <location>
        <begin position="404"/>
        <end position="418"/>
    </location>
</feature>
<evidence type="ECO:0000313" key="2">
    <source>
        <dbReference type="EMBL" id="KAK7455769.1"/>
    </source>
</evidence>
<feature type="compositionally biased region" description="Polar residues" evidence="1">
    <location>
        <begin position="223"/>
        <end position="243"/>
    </location>
</feature>
<gene>
    <name evidence="2" type="ORF">VKT23_010800</name>
</gene>
<dbReference type="EMBL" id="JBANRG010000022">
    <property type="protein sequence ID" value="KAK7455769.1"/>
    <property type="molecule type" value="Genomic_DNA"/>
</dbReference>
<reference evidence="2 3" key="1">
    <citation type="submission" date="2024-01" db="EMBL/GenBank/DDBJ databases">
        <title>A draft genome for the cacao thread blight pathogen Marasmiellus scandens.</title>
        <authorList>
            <person name="Baruah I.K."/>
            <person name="Leung J."/>
            <person name="Bukari Y."/>
            <person name="Amoako-Attah I."/>
            <person name="Meinhardt L.W."/>
            <person name="Bailey B.A."/>
            <person name="Cohen S.P."/>
        </authorList>
    </citation>
    <scope>NUCLEOTIDE SEQUENCE [LARGE SCALE GENOMIC DNA]</scope>
    <source>
        <strain evidence="2 3">GH-19</strain>
    </source>
</reference>
<feature type="region of interest" description="Disordered" evidence="1">
    <location>
        <begin position="390"/>
        <end position="419"/>
    </location>
</feature>
<evidence type="ECO:0000313" key="3">
    <source>
        <dbReference type="Proteomes" id="UP001498398"/>
    </source>
</evidence>
<name>A0ABR1JB65_9AGAR</name>
<organism evidence="2 3">
    <name type="scientific">Marasmiellus scandens</name>
    <dbReference type="NCBI Taxonomy" id="2682957"/>
    <lineage>
        <taxon>Eukaryota</taxon>
        <taxon>Fungi</taxon>
        <taxon>Dikarya</taxon>
        <taxon>Basidiomycota</taxon>
        <taxon>Agaricomycotina</taxon>
        <taxon>Agaricomycetes</taxon>
        <taxon>Agaricomycetidae</taxon>
        <taxon>Agaricales</taxon>
        <taxon>Marasmiineae</taxon>
        <taxon>Omphalotaceae</taxon>
        <taxon>Marasmiellus</taxon>
    </lineage>
</organism>
<sequence>MPLFPVPFIHKLAADPPIAKHMSKSEYMCKYMMQRLSGTGPPLDPASLETQLLLLIYRQMVWDESRLHRCIEALSKDDQWQQLAKYINRPGFVISEDEDAAEDQQGAWQGPCPPEIYFSEYNPLRFFGTKPPDIADLDSYPEYVRWGLRIDTEGKKLSDNEYRGFLAAHAWNATGYVCGLTRPDRLVQKIDTSSPYGPASPSSSHSNEGHSKAHASATGALPASSSQSILPSNVFSPRLNRVSSDSEGHTNPRPPSSRRTISSRTPPSTPLLSSWNHHSALTLASTPKAQKSGAGSVLVDPSIRVTPGMRHQNVTFEPSPLSRTMVLPGDVVSDDPPHFLPANRPNKQVNATLLHPRLASSSQPSILPNSMVSLPRLDWGTPAFPRPNAPSSLHAALPHRPSPISISSQHNPPTSSGFTLDAAALPVDVGSERNPINIDRIWAASPPYSAASPESSTNNTPKSLIFELVGYPTADASPPASAAASPEPSTTFDVPSTKTKRPNLKRRNADEGELVSTKRKRTK</sequence>
<feature type="compositionally biased region" description="Low complexity" evidence="1">
    <location>
        <begin position="475"/>
        <end position="491"/>
    </location>
</feature>
<feature type="compositionally biased region" description="Low complexity" evidence="1">
    <location>
        <begin position="257"/>
        <end position="274"/>
    </location>
</feature>
<feature type="compositionally biased region" description="Low complexity" evidence="1">
    <location>
        <begin position="193"/>
        <end position="206"/>
    </location>
</feature>
<evidence type="ECO:0000256" key="1">
    <source>
        <dbReference type="SAM" id="MobiDB-lite"/>
    </source>
</evidence>
<proteinExistence type="predicted"/>
<feature type="region of interest" description="Disordered" evidence="1">
    <location>
        <begin position="190"/>
        <end position="274"/>
    </location>
</feature>
<keyword evidence="3" id="KW-1185">Reference proteome</keyword>
<comment type="caution">
    <text evidence="2">The sequence shown here is derived from an EMBL/GenBank/DDBJ whole genome shotgun (WGS) entry which is preliminary data.</text>
</comment>
<dbReference type="Proteomes" id="UP001498398">
    <property type="component" value="Unassembled WGS sequence"/>
</dbReference>
<protein>
    <submittedName>
        <fullName evidence="2">Uncharacterized protein</fullName>
    </submittedName>
</protein>
<feature type="region of interest" description="Disordered" evidence="1">
    <location>
        <begin position="475"/>
        <end position="523"/>
    </location>
</feature>
<accession>A0ABR1JB65</accession>